<evidence type="ECO:0000256" key="1">
    <source>
        <dbReference type="ARBA" id="ARBA00010982"/>
    </source>
</evidence>
<dbReference type="InterPro" id="IPR020616">
    <property type="entry name" value="Thiolase_N"/>
</dbReference>
<organism evidence="8 9">
    <name type="scientific">Roseibium aggregatum</name>
    <dbReference type="NCBI Taxonomy" id="187304"/>
    <lineage>
        <taxon>Bacteria</taxon>
        <taxon>Pseudomonadati</taxon>
        <taxon>Pseudomonadota</taxon>
        <taxon>Alphaproteobacteria</taxon>
        <taxon>Hyphomicrobiales</taxon>
        <taxon>Stappiaceae</taxon>
        <taxon>Roseibium</taxon>
    </lineage>
</organism>
<dbReference type="RefSeq" id="WP_190290727.1">
    <property type="nucleotide sequence ID" value="NZ_JABFCZ010000007.1"/>
</dbReference>
<feature type="active site" description="Proton acceptor" evidence="4">
    <location>
        <position position="385"/>
    </location>
</feature>
<dbReference type="CDD" id="cd00751">
    <property type="entry name" value="thiolase"/>
    <property type="match status" value="1"/>
</dbReference>
<name>A0A926NTB4_9HYPH</name>
<dbReference type="PIRSF" id="PIRSF000429">
    <property type="entry name" value="Ac-CoA_Ac_transf"/>
    <property type="match status" value="1"/>
</dbReference>
<protein>
    <submittedName>
        <fullName evidence="8">Thiolase family protein</fullName>
    </submittedName>
</protein>
<proteinExistence type="inferred from homology"/>
<evidence type="ECO:0000313" key="9">
    <source>
        <dbReference type="Proteomes" id="UP000598467"/>
    </source>
</evidence>
<dbReference type="Pfam" id="PF02803">
    <property type="entry name" value="Thiolase_C"/>
    <property type="match status" value="1"/>
</dbReference>
<accession>A0A926NTB4</accession>
<feature type="active site" description="Acyl-thioester intermediate" evidence="4">
    <location>
        <position position="88"/>
    </location>
</feature>
<dbReference type="InterPro" id="IPR020617">
    <property type="entry name" value="Thiolase_C"/>
</dbReference>
<sequence>MNAYIPYGAYWSTPFARWQGEFAHLHSMEFAAHVAREELEKRKLPLSAFDFVAYGITVMQNRSFYGLPWFTGLLGAEHLPGPTVNQACATGARLVATAAGEFAMGTAATALLVSGDRTSNGPHVYYPAPEAPGGTGVSENVVLDSFNVDPFARCAMVDTADNVARREGIGTAEQHELTLYRNTQYAEALKDGRAFQKRYMPAEFAVPDARFRKTVKTVTGDCGVYPASEEKMAALNPVRDGGSVTFAAQTHPADGNAGLVMTADPGRARELSPVSGGPLVKVIAVGQARVEKAHMPAAPIDAARKALDFAGLTIADMAAVKSHNPFAVNDIAFARAFGIDWKIMNNYGCSLIWGHPQGPTGLRAIIEMIEELEIKGGGYGLFQGCAAGDSAMAVILRVG</sequence>
<feature type="domain" description="Thiolase C-terminal" evidence="7">
    <location>
        <begin position="278"/>
        <end position="397"/>
    </location>
</feature>
<feature type="active site" description="Proton acceptor" evidence="4">
    <location>
        <position position="355"/>
    </location>
</feature>
<dbReference type="EMBL" id="JABFCZ010000007">
    <property type="protein sequence ID" value="MBD1546049.1"/>
    <property type="molecule type" value="Genomic_DNA"/>
</dbReference>
<evidence type="ECO:0000259" key="7">
    <source>
        <dbReference type="Pfam" id="PF02803"/>
    </source>
</evidence>
<dbReference type="PANTHER" id="PTHR18919">
    <property type="entry name" value="ACETYL-COA C-ACYLTRANSFERASE"/>
    <property type="match status" value="1"/>
</dbReference>
<dbReference type="Gene3D" id="3.40.47.10">
    <property type="match status" value="2"/>
</dbReference>
<evidence type="ECO:0000313" key="8">
    <source>
        <dbReference type="EMBL" id="MBD1546049.1"/>
    </source>
</evidence>
<evidence type="ECO:0000256" key="2">
    <source>
        <dbReference type="ARBA" id="ARBA00022679"/>
    </source>
</evidence>
<evidence type="ECO:0000259" key="6">
    <source>
        <dbReference type="Pfam" id="PF00108"/>
    </source>
</evidence>
<keyword evidence="3 5" id="KW-0012">Acyltransferase</keyword>
<dbReference type="Pfam" id="PF00108">
    <property type="entry name" value="Thiolase_N"/>
    <property type="match status" value="1"/>
</dbReference>
<dbReference type="InterPro" id="IPR002155">
    <property type="entry name" value="Thiolase"/>
</dbReference>
<keyword evidence="2 5" id="KW-0808">Transferase</keyword>
<evidence type="ECO:0000256" key="3">
    <source>
        <dbReference type="ARBA" id="ARBA00023315"/>
    </source>
</evidence>
<comment type="similarity">
    <text evidence="1 5">Belongs to the thiolase-like superfamily. Thiolase family.</text>
</comment>
<evidence type="ECO:0000256" key="4">
    <source>
        <dbReference type="PIRSR" id="PIRSR000429-1"/>
    </source>
</evidence>
<dbReference type="SUPFAM" id="SSF53901">
    <property type="entry name" value="Thiolase-like"/>
    <property type="match status" value="2"/>
</dbReference>
<dbReference type="AlphaFoldDB" id="A0A926NTB4"/>
<comment type="caution">
    <text evidence="8">The sequence shown here is derived from an EMBL/GenBank/DDBJ whole genome shotgun (WGS) entry which is preliminary data.</text>
</comment>
<dbReference type="InterPro" id="IPR016039">
    <property type="entry name" value="Thiolase-like"/>
</dbReference>
<feature type="domain" description="Thiolase N-terminal" evidence="6">
    <location>
        <begin position="13"/>
        <end position="262"/>
    </location>
</feature>
<evidence type="ECO:0000256" key="5">
    <source>
        <dbReference type="RuleBase" id="RU003557"/>
    </source>
</evidence>
<dbReference type="Proteomes" id="UP000598467">
    <property type="component" value="Unassembled WGS sequence"/>
</dbReference>
<gene>
    <name evidence="8" type="ORF">HK439_07240</name>
</gene>
<dbReference type="GO" id="GO:0003988">
    <property type="term" value="F:acetyl-CoA C-acyltransferase activity"/>
    <property type="evidence" value="ECO:0007669"/>
    <property type="project" value="UniProtKB-ARBA"/>
</dbReference>
<dbReference type="PANTHER" id="PTHR18919:SF107">
    <property type="entry name" value="ACETYL-COA ACETYLTRANSFERASE, CYTOSOLIC"/>
    <property type="match status" value="1"/>
</dbReference>
<reference evidence="8" key="1">
    <citation type="submission" date="2020-05" db="EMBL/GenBank/DDBJ databases">
        <title>Identification of trans-AT polyketide cluster in two marine bacteria, producers of a novel glutaramide-containing polyketide sesbanimide D and analogs.</title>
        <authorList>
            <person name="Kacar D."/>
            <person name="Rodriguez P."/>
            <person name="Canedo L."/>
            <person name="Gonzalez E."/>
            <person name="Galan B."/>
            <person name="De La Calle F."/>
            <person name="Garcia J.L."/>
        </authorList>
    </citation>
    <scope>NUCLEOTIDE SEQUENCE</scope>
    <source>
        <strain evidence="8">PHM038</strain>
    </source>
</reference>